<sequence>MTAYELYGSAPTAIDPTADIPDRGGVVWQYYQLLQGSDTMQGFDLADPDLQPYTTTEKLDGKDVGLRLMTYDEILASGEDPYIAKDDFGQAMEHYMAKKGYDLGELNRGWQAGRDGR</sequence>
<evidence type="ECO:0000313" key="1">
    <source>
        <dbReference type="EMBL" id="MXP24375.1"/>
    </source>
</evidence>
<comment type="caution">
    <text evidence="1">The sequence shown here is derived from an EMBL/GenBank/DDBJ whole genome shotgun (WGS) entry which is preliminary data.</text>
</comment>
<gene>
    <name evidence="1" type="ORF">GIY30_23930</name>
</gene>
<keyword evidence="2" id="KW-1185">Reference proteome</keyword>
<evidence type="ECO:0000313" key="2">
    <source>
        <dbReference type="Proteomes" id="UP000475545"/>
    </source>
</evidence>
<proteinExistence type="predicted"/>
<reference evidence="1 2" key="1">
    <citation type="submission" date="2019-11" db="EMBL/GenBank/DDBJ databases">
        <title>Gordonia sp. nov., a novel actinobacterium isolated from mangrove soil in Hainan.</title>
        <authorList>
            <person name="Huang X."/>
            <person name="Xie Y."/>
            <person name="Chu X."/>
            <person name="Xiao K."/>
        </authorList>
    </citation>
    <scope>NUCLEOTIDE SEQUENCE [LARGE SCALE GENOMIC DNA]</scope>
    <source>
        <strain evidence="1 2">HNM0687</strain>
    </source>
</reference>
<dbReference type="AlphaFoldDB" id="A0A6L7GZM1"/>
<accession>A0A6L7GZM1</accession>
<dbReference type="RefSeq" id="WP_160904575.1">
    <property type="nucleotide sequence ID" value="NZ_CP102850.1"/>
</dbReference>
<organism evidence="1 2">
    <name type="scientific">Gordonia mangrovi</name>
    <dbReference type="NCBI Taxonomy" id="2665643"/>
    <lineage>
        <taxon>Bacteria</taxon>
        <taxon>Bacillati</taxon>
        <taxon>Actinomycetota</taxon>
        <taxon>Actinomycetes</taxon>
        <taxon>Mycobacteriales</taxon>
        <taxon>Gordoniaceae</taxon>
        <taxon>Gordonia</taxon>
    </lineage>
</organism>
<dbReference type="EMBL" id="WMBR01000012">
    <property type="protein sequence ID" value="MXP24375.1"/>
    <property type="molecule type" value="Genomic_DNA"/>
</dbReference>
<dbReference type="Proteomes" id="UP000475545">
    <property type="component" value="Unassembled WGS sequence"/>
</dbReference>
<protein>
    <submittedName>
        <fullName evidence="1">Uncharacterized protein</fullName>
    </submittedName>
</protein>
<name>A0A6L7GZM1_9ACTN</name>